<protein>
    <submittedName>
        <fullName evidence="1">Uncharacterized protein</fullName>
    </submittedName>
</protein>
<evidence type="ECO:0000313" key="1">
    <source>
        <dbReference type="EMBL" id="SUZ59213.1"/>
    </source>
</evidence>
<accession>A0A381P0K5</accession>
<name>A0A381P0K5_9ZZZZ</name>
<gene>
    <name evidence="1" type="ORF">METZ01_LOCUS12067</name>
</gene>
<dbReference type="EMBL" id="UINC01000666">
    <property type="protein sequence ID" value="SUZ59213.1"/>
    <property type="molecule type" value="Genomic_DNA"/>
</dbReference>
<reference evidence="1" key="1">
    <citation type="submission" date="2018-05" db="EMBL/GenBank/DDBJ databases">
        <authorList>
            <person name="Lanie J.A."/>
            <person name="Ng W.-L."/>
            <person name="Kazmierczak K.M."/>
            <person name="Andrzejewski T.M."/>
            <person name="Davidsen T.M."/>
            <person name="Wayne K.J."/>
            <person name="Tettelin H."/>
            <person name="Glass J.I."/>
            <person name="Rusch D."/>
            <person name="Podicherti R."/>
            <person name="Tsui H.-C.T."/>
            <person name="Winkler M.E."/>
        </authorList>
    </citation>
    <scope>NUCLEOTIDE SEQUENCE</scope>
</reference>
<organism evidence="1">
    <name type="scientific">marine metagenome</name>
    <dbReference type="NCBI Taxonomy" id="408172"/>
    <lineage>
        <taxon>unclassified sequences</taxon>
        <taxon>metagenomes</taxon>
        <taxon>ecological metagenomes</taxon>
    </lineage>
</organism>
<dbReference type="AlphaFoldDB" id="A0A381P0K5"/>
<proteinExistence type="predicted"/>
<feature type="non-terminal residue" evidence="1">
    <location>
        <position position="1"/>
    </location>
</feature>
<sequence length="24" mass="2474">VKKLLLAIVVGALVAIAARKLAEN</sequence>